<accession>A0A1I8FW16</accession>
<dbReference type="AlphaFoldDB" id="A0A1I8FW16"/>
<name>A0A1I8FW16_9PLAT</name>
<dbReference type="WBParaSite" id="maker-uti_cns_0000205-snap-gene-2.23-mRNA-1">
    <property type="protein sequence ID" value="maker-uti_cns_0000205-snap-gene-2.23-mRNA-1"/>
    <property type="gene ID" value="maker-uti_cns_0000205-snap-gene-2.23"/>
</dbReference>
<proteinExistence type="predicted"/>
<evidence type="ECO:0000256" key="1">
    <source>
        <dbReference type="SAM" id="SignalP"/>
    </source>
</evidence>
<keyword evidence="1" id="KW-0732">Signal</keyword>
<feature type="chain" id="PRO_5009318844" evidence="1">
    <location>
        <begin position="27"/>
        <end position="110"/>
    </location>
</feature>
<dbReference type="Proteomes" id="UP000095280">
    <property type="component" value="Unplaced"/>
</dbReference>
<feature type="signal peptide" evidence="1">
    <location>
        <begin position="1"/>
        <end position="26"/>
    </location>
</feature>
<organism evidence="2 3">
    <name type="scientific">Macrostomum lignano</name>
    <dbReference type="NCBI Taxonomy" id="282301"/>
    <lineage>
        <taxon>Eukaryota</taxon>
        <taxon>Metazoa</taxon>
        <taxon>Spiralia</taxon>
        <taxon>Lophotrochozoa</taxon>
        <taxon>Platyhelminthes</taxon>
        <taxon>Rhabditophora</taxon>
        <taxon>Macrostomorpha</taxon>
        <taxon>Macrostomida</taxon>
        <taxon>Macrostomidae</taxon>
        <taxon>Macrostomum</taxon>
    </lineage>
</organism>
<protein>
    <submittedName>
        <fullName evidence="3">Secreted protein</fullName>
    </submittedName>
</protein>
<evidence type="ECO:0000313" key="3">
    <source>
        <dbReference type="WBParaSite" id="maker-uti_cns_0000205-snap-gene-2.23-mRNA-1"/>
    </source>
</evidence>
<sequence length="110" mass="11758">MAAIVSVGQLIGAFVAALAMSATALARSCSSGNIALLCSCRINSSNSSAIIIDRLALPVAPRRQQTHRVVAVQRRNFFVAFFGGLPRSSRLSCRSHLLGTTRSERICTPR</sequence>
<evidence type="ECO:0000313" key="2">
    <source>
        <dbReference type="Proteomes" id="UP000095280"/>
    </source>
</evidence>
<reference evidence="3" key="1">
    <citation type="submission" date="2016-11" db="UniProtKB">
        <authorList>
            <consortium name="WormBaseParasite"/>
        </authorList>
    </citation>
    <scope>IDENTIFICATION</scope>
</reference>
<keyword evidence="2" id="KW-1185">Reference proteome</keyword>